<dbReference type="InterPro" id="IPR011051">
    <property type="entry name" value="RmlC_Cupin_sf"/>
</dbReference>
<name>A0ABT9M7H8_9THEO</name>
<accession>A0ABT9M7H8</accession>
<comment type="caution">
    <text evidence="1">The sequence shown here is derived from an EMBL/GenBank/DDBJ whole genome shotgun (WGS) entry which is preliminary data.</text>
</comment>
<dbReference type="InterPro" id="IPR014710">
    <property type="entry name" value="RmlC-like_jellyroll"/>
</dbReference>
<keyword evidence="1" id="KW-0378">Hydrolase</keyword>
<evidence type="ECO:0000313" key="1">
    <source>
        <dbReference type="EMBL" id="MDP9752063.1"/>
    </source>
</evidence>
<dbReference type="GO" id="GO:0016787">
    <property type="term" value="F:hydrolase activity"/>
    <property type="evidence" value="ECO:0007669"/>
    <property type="project" value="UniProtKB-KW"/>
</dbReference>
<reference evidence="1 2" key="1">
    <citation type="submission" date="2023-07" db="EMBL/GenBank/DDBJ databases">
        <title>Genomic Encyclopedia of Type Strains, Phase IV (KMG-IV): sequencing the most valuable type-strain genomes for metagenomic binning, comparative biology and taxonomic classification.</title>
        <authorList>
            <person name="Goeker M."/>
        </authorList>
    </citation>
    <scope>NUCLEOTIDE SEQUENCE [LARGE SCALE GENOMIC DNA]</scope>
    <source>
        <strain evidence="1 2">DSM 25963</strain>
    </source>
</reference>
<dbReference type="RefSeq" id="WP_028992004.1">
    <property type="nucleotide sequence ID" value="NZ_JAURUP010000053.1"/>
</dbReference>
<gene>
    <name evidence="1" type="ORF">J2S24_002589</name>
</gene>
<dbReference type="SUPFAM" id="SSF51182">
    <property type="entry name" value="RmlC-like cupins"/>
    <property type="match status" value="1"/>
</dbReference>
<sequence>MKIQRYEYEGEGLIRVYDNKKWTIGIKNWKNSNDIVNINCLERHNETDELFVLLNGRCLIIFANEIDGELIIGVEEMKPMRVYNIPQTLWHNTVMKKDTKLLLIEDSSTSIDNTDIINLNAIQIAKIKEFAKKIGF</sequence>
<protein>
    <submittedName>
        <fullName evidence="1">Ureidoglycolate hydrolase</fullName>
    </submittedName>
</protein>
<dbReference type="EMBL" id="JAURUP010000053">
    <property type="protein sequence ID" value="MDP9752063.1"/>
    <property type="molecule type" value="Genomic_DNA"/>
</dbReference>
<dbReference type="Gene3D" id="2.60.120.10">
    <property type="entry name" value="Jelly Rolls"/>
    <property type="match status" value="1"/>
</dbReference>
<dbReference type="Proteomes" id="UP001223886">
    <property type="component" value="Unassembled WGS sequence"/>
</dbReference>
<organism evidence="1 2">
    <name type="scientific">Thermoanaerobacter pentosaceus</name>
    <dbReference type="NCBI Taxonomy" id="694059"/>
    <lineage>
        <taxon>Bacteria</taxon>
        <taxon>Bacillati</taxon>
        <taxon>Bacillota</taxon>
        <taxon>Clostridia</taxon>
        <taxon>Thermoanaerobacterales</taxon>
        <taxon>Thermoanaerobacteraceae</taxon>
        <taxon>Thermoanaerobacter</taxon>
    </lineage>
</organism>
<evidence type="ECO:0000313" key="2">
    <source>
        <dbReference type="Proteomes" id="UP001223886"/>
    </source>
</evidence>
<proteinExistence type="predicted"/>
<keyword evidence="2" id="KW-1185">Reference proteome</keyword>